<dbReference type="Gene3D" id="1.10.238.10">
    <property type="entry name" value="EF-hand"/>
    <property type="match status" value="1"/>
</dbReference>
<organism evidence="4 5">
    <name type="scientific">Tetrabaena socialis</name>
    <dbReference type="NCBI Taxonomy" id="47790"/>
    <lineage>
        <taxon>Eukaryota</taxon>
        <taxon>Viridiplantae</taxon>
        <taxon>Chlorophyta</taxon>
        <taxon>core chlorophytes</taxon>
        <taxon>Chlorophyceae</taxon>
        <taxon>CS clade</taxon>
        <taxon>Chlamydomonadales</taxon>
        <taxon>Tetrabaenaceae</taxon>
        <taxon>Tetrabaena</taxon>
    </lineage>
</organism>
<feature type="domain" description="EF-hand" evidence="3">
    <location>
        <begin position="39"/>
        <end position="74"/>
    </location>
</feature>
<dbReference type="PANTHER" id="PTHR46311">
    <property type="entry name" value="CALCIUM-BINDING PROTEIN 8-RELATED"/>
    <property type="match status" value="1"/>
</dbReference>
<dbReference type="InterPro" id="IPR018247">
    <property type="entry name" value="EF_Hand_1_Ca_BS"/>
</dbReference>
<dbReference type="InterPro" id="IPR002048">
    <property type="entry name" value="EF_hand_dom"/>
</dbReference>
<evidence type="ECO:0000313" key="4">
    <source>
        <dbReference type="EMBL" id="PNH05670.1"/>
    </source>
</evidence>
<keyword evidence="2" id="KW-0106">Calcium</keyword>
<evidence type="ECO:0000256" key="1">
    <source>
        <dbReference type="ARBA" id="ARBA00022737"/>
    </source>
</evidence>
<comment type="caution">
    <text evidence="4">The sequence shown here is derived from an EMBL/GenBank/DDBJ whole genome shotgun (WGS) entry which is preliminary data.</text>
</comment>
<accession>A0A2J7ZZH5</accession>
<dbReference type="GO" id="GO:0032588">
    <property type="term" value="C:trans-Golgi network membrane"/>
    <property type="evidence" value="ECO:0007669"/>
    <property type="project" value="TreeGrafter"/>
</dbReference>
<dbReference type="PROSITE" id="PS50222">
    <property type="entry name" value="EF_HAND_2"/>
    <property type="match status" value="2"/>
</dbReference>
<dbReference type="InterPro" id="IPR011992">
    <property type="entry name" value="EF-hand-dom_pair"/>
</dbReference>
<keyword evidence="5" id="KW-1185">Reference proteome</keyword>
<dbReference type="PANTHER" id="PTHR46311:SF5">
    <property type="entry name" value="EF-HAND DOMAIN-CONTAINING PROTEIN"/>
    <property type="match status" value="1"/>
</dbReference>
<evidence type="ECO:0000259" key="3">
    <source>
        <dbReference type="PROSITE" id="PS50222"/>
    </source>
</evidence>
<dbReference type="PROSITE" id="PS00018">
    <property type="entry name" value="EF_HAND_1"/>
    <property type="match status" value="1"/>
</dbReference>
<dbReference type="InterPro" id="IPR051111">
    <property type="entry name" value="Ca-binding_regulatory"/>
</dbReference>
<evidence type="ECO:0000256" key="2">
    <source>
        <dbReference type="ARBA" id="ARBA00022837"/>
    </source>
</evidence>
<keyword evidence="1" id="KW-0677">Repeat</keyword>
<reference evidence="4 5" key="1">
    <citation type="journal article" date="2017" name="Mol. Biol. Evol.">
        <title>The 4-celled Tetrabaena socialis nuclear genome reveals the essential components for genetic control of cell number at the origin of multicellularity in the volvocine lineage.</title>
        <authorList>
            <person name="Featherston J."/>
            <person name="Arakaki Y."/>
            <person name="Hanschen E.R."/>
            <person name="Ferris P.J."/>
            <person name="Michod R.E."/>
            <person name="Olson B.J.S.C."/>
            <person name="Nozaki H."/>
            <person name="Durand P.M."/>
        </authorList>
    </citation>
    <scope>NUCLEOTIDE SEQUENCE [LARGE SCALE GENOMIC DNA]</scope>
    <source>
        <strain evidence="4 5">NIES-571</strain>
    </source>
</reference>
<protein>
    <submittedName>
        <fullName evidence="4">Calmodulin-like protein 3</fullName>
    </submittedName>
</protein>
<evidence type="ECO:0000313" key="5">
    <source>
        <dbReference type="Proteomes" id="UP000236333"/>
    </source>
</evidence>
<dbReference type="SMART" id="SM00054">
    <property type="entry name" value="EFh"/>
    <property type="match status" value="2"/>
</dbReference>
<proteinExistence type="predicted"/>
<dbReference type="FunFam" id="1.10.238.10:FF:000178">
    <property type="entry name" value="Calmodulin-2 A"/>
    <property type="match status" value="1"/>
</dbReference>
<dbReference type="EMBL" id="PGGS01000288">
    <property type="protein sequence ID" value="PNH05670.1"/>
    <property type="molecule type" value="Genomic_DNA"/>
</dbReference>
<dbReference type="Proteomes" id="UP000236333">
    <property type="component" value="Unassembled WGS sequence"/>
</dbReference>
<feature type="domain" description="EF-hand" evidence="3">
    <location>
        <begin position="3"/>
        <end position="38"/>
    </location>
</feature>
<gene>
    <name evidence="4" type="ORF">TSOC_008055</name>
</gene>
<dbReference type="Pfam" id="PF13499">
    <property type="entry name" value="EF-hand_7"/>
    <property type="match status" value="1"/>
</dbReference>
<dbReference type="CDD" id="cd00051">
    <property type="entry name" value="EFh"/>
    <property type="match status" value="1"/>
</dbReference>
<dbReference type="OrthoDB" id="26525at2759"/>
<dbReference type="GO" id="GO:0005509">
    <property type="term" value="F:calcium ion binding"/>
    <property type="evidence" value="ECO:0007669"/>
    <property type="project" value="InterPro"/>
</dbReference>
<name>A0A2J7ZZH5_9CHLO</name>
<dbReference type="AlphaFoldDB" id="A0A2J7ZZH5"/>
<sequence length="143" mass="16252">MGCRVELLKEVFQLFDTEDKGYFTRDDLYFVMEAMDRSPTQQELDAVLYELDSDGNGIVDFPEFITKFLNATDEVHLVKVFAELAEGRGEGKDSTTLTFTAVERSFHNILDACTGALGFYLFGYAFAFGHRINRTSNVFIGDW</sequence>
<dbReference type="SUPFAM" id="SSF47473">
    <property type="entry name" value="EF-hand"/>
    <property type="match status" value="1"/>
</dbReference>